<sequence length="266" mass="28477">MTYSKEDKRNRQRSTSSSLGLGLGLFKCFRSTVNDEAASRNAGGLKPPARIAEDGCDTFGKRRIHPGTAASTGRSAGAFTPPSRLFSSRRLWKSRKRKCSRELLSAMANDSTDSAGGSGRTTCLSGATATSSSLSLDSSRCSSLSSSSRSYDSSQKLSRTNSFASGKRPCGDAKEQGLQQAHDGLCLLFAALLVVVMWGKACAIICASTLLYVMSYRKITAAHPRVSGGVCDLDQMDTAEYKKRVILGGFLDRKRSRGVGCPSKDR</sequence>
<name>A0AAN7MX41_TRANT</name>
<dbReference type="EMBL" id="JAXQNO010000001">
    <property type="protein sequence ID" value="KAK4803875.1"/>
    <property type="molecule type" value="Genomic_DNA"/>
</dbReference>
<dbReference type="Proteomes" id="UP001346149">
    <property type="component" value="Unassembled WGS sequence"/>
</dbReference>
<feature type="compositionally biased region" description="Low complexity" evidence="1">
    <location>
        <begin position="145"/>
        <end position="154"/>
    </location>
</feature>
<proteinExistence type="predicted"/>
<reference evidence="3 4" key="1">
    <citation type="journal article" date="2023" name="Hortic Res">
        <title>Pangenome of water caltrop reveals structural variations and asymmetric subgenome divergence after allopolyploidization.</title>
        <authorList>
            <person name="Zhang X."/>
            <person name="Chen Y."/>
            <person name="Wang L."/>
            <person name="Yuan Y."/>
            <person name="Fang M."/>
            <person name="Shi L."/>
            <person name="Lu R."/>
            <person name="Comes H.P."/>
            <person name="Ma Y."/>
            <person name="Chen Y."/>
            <person name="Huang G."/>
            <person name="Zhou Y."/>
            <person name="Zheng Z."/>
            <person name="Qiu Y."/>
        </authorList>
    </citation>
    <scope>NUCLEOTIDE SEQUENCE [LARGE SCALE GENOMIC DNA]</scope>
    <source>
        <strain evidence="3">F231</strain>
    </source>
</reference>
<dbReference type="PANTHER" id="PTHR34379:SF6">
    <property type="entry name" value="PROTEIN 3F"/>
    <property type="match status" value="1"/>
</dbReference>
<gene>
    <name evidence="3" type="ORF">SAY86_003692</name>
</gene>
<evidence type="ECO:0000256" key="1">
    <source>
        <dbReference type="SAM" id="MobiDB-lite"/>
    </source>
</evidence>
<feature type="compositionally biased region" description="Low complexity" evidence="1">
    <location>
        <begin position="67"/>
        <end position="82"/>
    </location>
</feature>
<feature type="region of interest" description="Disordered" evidence="1">
    <location>
        <begin position="63"/>
        <end position="82"/>
    </location>
</feature>
<keyword evidence="2" id="KW-0472">Membrane</keyword>
<dbReference type="InterPro" id="IPR040411">
    <property type="entry name" value="At5g23160-like"/>
</dbReference>
<accession>A0AAN7MX41</accession>
<comment type="caution">
    <text evidence="3">The sequence shown here is derived from an EMBL/GenBank/DDBJ whole genome shotgun (WGS) entry which is preliminary data.</text>
</comment>
<evidence type="ECO:0008006" key="5">
    <source>
        <dbReference type="Google" id="ProtNLM"/>
    </source>
</evidence>
<feature type="region of interest" description="Disordered" evidence="1">
    <location>
        <begin position="145"/>
        <end position="169"/>
    </location>
</feature>
<feature type="transmembrane region" description="Helical" evidence="2">
    <location>
        <begin position="187"/>
        <end position="213"/>
    </location>
</feature>
<protein>
    <recommendedName>
        <fullName evidence="5">Transmembrane protein</fullName>
    </recommendedName>
</protein>
<keyword evidence="2" id="KW-1133">Transmembrane helix</keyword>
<keyword evidence="2" id="KW-0812">Transmembrane</keyword>
<dbReference type="PANTHER" id="PTHR34379">
    <property type="entry name" value="OS07G0553800 PROTEIN"/>
    <property type="match status" value="1"/>
</dbReference>
<evidence type="ECO:0000313" key="4">
    <source>
        <dbReference type="Proteomes" id="UP001346149"/>
    </source>
</evidence>
<organism evidence="3 4">
    <name type="scientific">Trapa natans</name>
    <name type="common">Water chestnut</name>
    <dbReference type="NCBI Taxonomy" id="22666"/>
    <lineage>
        <taxon>Eukaryota</taxon>
        <taxon>Viridiplantae</taxon>
        <taxon>Streptophyta</taxon>
        <taxon>Embryophyta</taxon>
        <taxon>Tracheophyta</taxon>
        <taxon>Spermatophyta</taxon>
        <taxon>Magnoliopsida</taxon>
        <taxon>eudicotyledons</taxon>
        <taxon>Gunneridae</taxon>
        <taxon>Pentapetalae</taxon>
        <taxon>rosids</taxon>
        <taxon>malvids</taxon>
        <taxon>Myrtales</taxon>
        <taxon>Lythraceae</taxon>
        <taxon>Trapa</taxon>
    </lineage>
</organism>
<keyword evidence="4" id="KW-1185">Reference proteome</keyword>
<evidence type="ECO:0000256" key="2">
    <source>
        <dbReference type="SAM" id="Phobius"/>
    </source>
</evidence>
<dbReference type="AlphaFoldDB" id="A0AAN7MX41"/>
<feature type="compositionally biased region" description="Polar residues" evidence="1">
    <location>
        <begin position="155"/>
        <end position="164"/>
    </location>
</feature>
<evidence type="ECO:0000313" key="3">
    <source>
        <dbReference type="EMBL" id="KAK4803875.1"/>
    </source>
</evidence>